<feature type="transmembrane region" description="Helical" evidence="6">
    <location>
        <begin position="407"/>
        <end position="429"/>
    </location>
</feature>
<feature type="transmembrane region" description="Helical" evidence="6">
    <location>
        <begin position="79"/>
        <end position="97"/>
    </location>
</feature>
<evidence type="ECO:0000256" key="5">
    <source>
        <dbReference type="ARBA" id="ARBA00023136"/>
    </source>
</evidence>
<dbReference type="PANTHER" id="PTHR30250:SF11">
    <property type="entry name" value="O-ANTIGEN TRANSPORTER-RELATED"/>
    <property type="match status" value="1"/>
</dbReference>
<dbReference type="InterPro" id="IPR050833">
    <property type="entry name" value="Poly_Biosynth_Transport"/>
</dbReference>
<evidence type="ECO:0000256" key="6">
    <source>
        <dbReference type="SAM" id="Phobius"/>
    </source>
</evidence>
<dbReference type="eggNOG" id="arCOG02209">
    <property type="taxonomic scope" value="Archaea"/>
</dbReference>
<gene>
    <name evidence="7" type="ORF">C493_03487</name>
</gene>
<dbReference type="PANTHER" id="PTHR30250">
    <property type="entry name" value="PST FAMILY PREDICTED COLANIC ACID TRANSPORTER"/>
    <property type="match status" value="1"/>
</dbReference>
<keyword evidence="3 6" id="KW-0812">Transmembrane</keyword>
<accession>L9XG74</accession>
<keyword evidence="2" id="KW-1003">Cell membrane</keyword>
<proteinExistence type="predicted"/>
<keyword evidence="4 6" id="KW-1133">Transmembrane helix</keyword>
<dbReference type="CDD" id="cd13128">
    <property type="entry name" value="MATE_Wzx_like"/>
    <property type="match status" value="1"/>
</dbReference>
<feature type="transmembrane region" description="Helical" evidence="6">
    <location>
        <begin position="103"/>
        <end position="127"/>
    </location>
</feature>
<evidence type="ECO:0000256" key="3">
    <source>
        <dbReference type="ARBA" id="ARBA00022692"/>
    </source>
</evidence>
<feature type="transmembrane region" description="Helical" evidence="6">
    <location>
        <begin position="373"/>
        <end position="395"/>
    </location>
</feature>
<organism evidence="7 8">
    <name type="scientific">Natronolimnohabitans innermongolicus JCM 12255</name>
    <dbReference type="NCBI Taxonomy" id="1227499"/>
    <lineage>
        <taxon>Archaea</taxon>
        <taxon>Methanobacteriati</taxon>
        <taxon>Methanobacteriota</taxon>
        <taxon>Stenosarchaea group</taxon>
        <taxon>Halobacteria</taxon>
        <taxon>Halobacteriales</taxon>
        <taxon>Natrialbaceae</taxon>
        <taxon>Natronolimnohabitans</taxon>
    </lineage>
</organism>
<evidence type="ECO:0000313" key="7">
    <source>
        <dbReference type="EMBL" id="ELY60734.1"/>
    </source>
</evidence>
<reference evidence="7 8" key="1">
    <citation type="journal article" date="2014" name="PLoS Genet.">
        <title>Phylogenetically driven sequencing of extremely halophilic archaea reveals strategies for static and dynamic osmo-response.</title>
        <authorList>
            <person name="Becker E.A."/>
            <person name="Seitzer P.M."/>
            <person name="Tritt A."/>
            <person name="Larsen D."/>
            <person name="Krusor M."/>
            <person name="Yao A.I."/>
            <person name="Wu D."/>
            <person name="Madern D."/>
            <person name="Eisen J.A."/>
            <person name="Darling A.E."/>
            <person name="Facciotti M.T."/>
        </authorList>
    </citation>
    <scope>NUCLEOTIDE SEQUENCE [LARGE SCALE GENOMIC DNA]</scope>
    <source>
        <strain evidence="7 8">JCM 12255</strain>
    </source>
</reference>
<name>L9XG74_9EURY</name>
<comment type="caution">
    <text evidence="7">The sequence shown here is derived from an EMBL/GenBank/DDBJ whole genome shotgun (WGS) entry which is preliminary data.</text>
</comment>
<feature type="transmembrane region" description="Helical" evidence="6">
    <location>
        <begin position="41"/>
        <end position="58"/>
    </location>
</feature>
<evidence type="ECO:0000256" key="2">
    <source>
        <dbReference type="ARBA" id="ARBA00022475"/>
    </source>
</evidence>
<dbReference type="PATRIC" id="fig|1227499.3.peg.718"/>
<feature type="transmembrane region" description="Helical" evidence="6">
    <location>
        <begin position="346"/>
        <end position="367"/>
    </location>
</feature>
<dbReference type="GO" id="GO:0005886">
    <property type="term" value="C:plasma membrane"/>
    <property type="evidence" value="ECO:0007669"/>
    <property type="project" value="UniProtKB-SubCell"/>
</dbReference>
<dbReference type="RefSeq" id="WP_007258007.1">
    <property type="nucleotide sequence ID" value="NZ_AOHZ01000017.1"/>
</dbReference>
<dbReference type="EMBL" id="AOHZ01000017">
    <property type="protein sequence ID" value="ELY60734.1"/>
    <property type="molecule type" value="Genomic_DNA"/>
</dbReference>
<feature type="transmembrane region" description="Helical" evidence="6">
    <location>
        <begin position="282"/>
        <end position="301"/>
    </location>
</feature>
<dbReference type="AlphaFoldDB" id="L9XG74"/>
<comment type="subcellular location">
    <subcellularLocation>
        <location evidence="1">Cell membrane</location>
        <topology evidence="1">Multi-pass membrane protein</topology>
    </subcellularLocation>
</comment>
<feature type="transmembrane region" description="Helical" evidence="6">
    <location>
        <begin position="148"/>
        <end position="173"/>
    </location>
</feature>
<sequence length="471" mass="50398">MNLGRSTFKLFLMQSGRSLILFFAVIYFARQLGASELGSLFLFQALIGLLSIPADLGVRGALEKRLSEGEDPDRMLGSALFLKAILYACVAAVVLAARPFVNAYIGADLAIVLILALATFELSDLFVQTLRGELRVGETAGVMFTQRLLWVSIGAVAVSLGYGVMAIAVALAVSGLVTAVWGYTKCRTRIGRPAIGPIRSLVRYAKFHAISSTGGRVYQWMDVAIIGFFLTQQFVSVYEVSWQVTLLVLLVSKSIGWTIFPQVSQWDADGNQDEIEWVVSKGISFGLLFSVPALVGGTIFAPELLGFLFGPEYAIGAAVLAILLVEKLVQSVDDIIESTLRGIDRPDLAAIATLVTVGVNLVLNPVLVLTVGFVGAAIATTVAGIVSAALHSYYLSRLITIEFPYRIAGWYVASSALMGAILLGVQSIVPVTNTAVLFAMIGFGMVLYGIFVISISTVRNDVVVPAVRALI</sequence>
<dbReference type="Proteomes" id="UP000011602">
    <property type="component" value="Unassembled WGS sequence"/>
</dbReference>
<keyword evidence="8" id="KW-1185">Reference proteome</keyword>
<dbReference type="OrthoDB" id="112053at2157"/>
<feature type="transmembrane region" description="Helical" evidence="6">
    <location>
        <begin position="7"/>
        <end position="29"/>
    </location>
</feature>
<feature type="transmembrane region" description="Helical" evidence="6">
    <location>
        <begin position="435"/>
        <end position="458"/>
    </location>
</feature>
<feature type="transmembrane region" description="Helical" evidence="6">
    <location>
        <begin position="307"/>
        <end position="325"/>
    </location>
</feature>
<evidence type="ECO:0000313" key="8">
    <source>
        <dbReference type="Proteomes" id="UP000011602"/>
    </source>
</evidence>
<dbReference type="Pfam" id="PF01943">
    <property type="entry name" value="Polysacc_synt"/>
    <property type="match status" value="1"/>
</dbReference>
<dbReference type="STRING" id="1227499.C493_03487"/>
<evidence type="ECO:0000256" key="1">
    <source>
        <dbReference type="ARBA" id="ARBA00004651"/>
    </source>
</evidence>
<evidence type="ECO:0000256" key="4">
    <source>
        <dbReference type="ARBA" id="ARBA00022989"/>
    </source>
</evidence>
<keyword evidence="5 6" id="KW-0472">Membrane</keyword>
<protein>
    <submittedName>
        <fullName evidence="7">Putative transport protein</fullName>
    </submittedName>
</protein>
<dbReference type="InterPro" id="IPR002797">
    <property type="entry name" value="Polysacc_synth"/>
</dbReference>